<proteinExistence type="predicted"/>
<gene>
    <name evidence="1" type="ORF">ebA6712</name>
</gene>
<accession>Q5NY99</accession>
<reference evidence="1 2" key="1">
    <citation type="journal article" date="2005" name="Arch. Microbiol.">
        <title>The genome sequence of an anaerobic aromatic-degrading denitrifying bacterium, strain EbN1.</title>
        <authorList>
            <person name="Rabus R."/>
            <person name="Kube M."/>
            <person name="Heider J."/>
            <person name="Beck A."/>
            <person name="Heitmann K."/>
            <person name="Widdel F."/>
            <person name="Reinhardt R."/>
        </authorList>
    </citation>
    <scope>NUCLEOTIDE SEQUENCE [LARGE SCALE GENOMIC DNA]</scope>
    <source>
        <strain evidence="1 2">EbN1</strain>
    </source>
</reference>
<dbReference type="EMBL" id="CR555306">
    <property type="protein sequence ID" value="CAI09965.1"/>
    <property type="molecule type" value="Genomic_DNA"/>
</dbReference>
<dbReference type="HOGENOM" id="CLU_092718_0_0_4"/>
<dbReference type="KEGG" id="eba:ebA6712"/>
<keyword evidence="2" id="KW-1185">Reference proteome</keyword>
<sequence>MHEITLCARSPIAFPQPPPLRLPGAALLVRLGRMMQPRHMELRIDVNHPDGSIEAELDALYRRLHTAGDAMNACTCLPALRPGLVFHQREADGEHYVYVEDTACRRLAGYTVFNRLIEVDRRTDRHLRSPHSKYAPAYQGRGIASAVYDWALGRGFCLLSGARQSAGAHALWHALARRHSLRWVALRAKRMHDLGNAIPTTRRAELDTRMLLLGHGWSLAQLHVRGLLQPAAEAANEGMRRRA</sequence>
<dbReference type="AlphaFoldDB" id="Q5NY99"/>
<name>Q5NY99_AROAE</name>
<protein>
    <submittedName>
        <fullName evidence="1">Uncharacterized protein</fullName>
    </submittedName>
</protein>
<evidence type="ECO:0000313" key="2">
    <source>
        <dbReference type="Proteomes" id="UP000006552"/>
    </source>
</evidence>
<organism evidence="1 2">
    <name type="scientific">Aromatoleum aromaticum (strain DSM 19018 / LMG 30748 / EbN1)</name>
    <name type="common">Azoarcus sp. (strain EbN1)</name>
    <dbReference type="NCBI Taxonomy" id="76114"/>
    <lineage>
        <taxon>Bacteria</taxon>
        <taxon>Pseudomonadati</taxon>
        <taxon>Pseudomonadota</taxon>
        <taxon>Betaproteobacteria</taxon>
        <taxon>Rhodocyclales</taxon>
        <taxon>Rhodocyclaceae</taxon>
        <taxon>Aromatoleum</taxon>
    </lineage>
</organism>
<evidence type="ECO:0000313" key="1">
    <source>
        <dbReference type="EMBL" id="CAI09965.1"/>
    </source>
</evidence>
<dbReference type="eggNOG" id="ENOG502ZU3U">
    <property type="taxonomic scope" value="Bacteria"/>
</dbReference>
<dbReference type="Proteomes" id="UP000006552">
    <property type="component" value="Chromosome"/>
</dbReference>
<dbReference type="STRING" id="76114.ebA6712"/>
<dbReference type="RefSeq" id="WP_011239616.1">
    <property type="nucleotide sequence ID" value="NC_006513.1"/>
</dbReference>